<reference evidence="9 10" key="1">
    <citation type="journal article" date="2021" name="Int. J. Syst. Evol. Microbiol.">
        <title>Reticulibacter mediterranei gen. nov., sp. nov., within the new family Reticulibacteraceae fam. nov., and Ktedonospora formicarum gen. nov., sp. nov., Ktedonobacter robiniae sp. nov., Dictyobacter formicarum sp. nov. and Dictyobacter arantiisoli sp. nov., belonging to the class Ktedonobacteria.</title>
        <authorList>
            <person name="Yabe S."/>
            <person name="Zheng Y."/>
            <person name="Wang C.M."/>
            <person name="Sakai Y."/>
            <person name="Abe K."/>
            <person name="Yokota A."/>
            <person name="Donadio S."/>
            <person name="Cavaletti L."/>
            <person name="Monciardini P."/>
        </authorList>
    </citation>
    <scope>NUCLEOTIDE SEQUENCE [LARGE SCALE GENOMIC DNA]</scope>
    <source>
        <strain evidence="9 10">SOSP1-9</strain>
    </source>
</reference>
<comment type="subcellular location">
    <subcellularLocation>
        <location evidence="1">Cell membrane</location>
        <topology evidence="1">Multi-pass membrane protein</topology>
    </subcellularLocation>
</comment>
<evidence type="ECO:0000256" key="4">
    <source>
        <dbReference type="ARBA" id="ARBA00022692"/>
    </source>
</evidence>
<evidence type="ECO:0000313" key="9">
    <source>
        <dbReference type="EMBL" id="GHO84851.1"/>
    </source>
</evidence>
<feature type="transmembrane region" description="Helical" evidence="8">
    <location>
        <begin position="164"/>
        <end position="184"/>
    </location>
</feature>
<dbReference type="Proteomes" id="UP000635565">
    <property type="component" value="Unassembled WGS sequence"/>
</dbReference>
<feature type="transmembrane region" description="Helical" evidence="8">
    <location>
        <begin position="12"/>
        <end position="31"/>
    </location>
</feature>
<organism evidence="9 10">
    <name type="scientific">Dictyobacter formicarum</name>
    <dbReference type="NCBI Taxonomy" id="2778368"/>
    <lineage>
        <taxon>Bacteria</taxon>
        <taxon>Bacillati</taxon>
        <taxon>Chloroflexota</taxon>
        <taxon>Ktedonobacteria</taxon>
        <taxon>Ktedonobacterales</taxon>
        <taxon>Dictyobacteraceae</taxon>
        <taxon>Dictyobacter</taxon>
    </lineage>
</organism>
<keyword evidence="10" id="KW-1185">Reference proteome</keyword>
<gene>
    <name evidence="9" type="ORF">KSZ_28570</name>
</gene>
<feature type="transmembrane region" description="Helical" evidence="8">
    <location>
        <begin position="419"/>
        <end position="442"/>
    </location>
</feature>
<keyword evidence="4 8" id="KW-0812">Transmembrane</keyword>
<comment type="similarity">
    <text evidence="7">Belongs to the glycosyltransferase 87 family.</text>
</comment>
<proteinExistence type="inferred from homology"/>
<keyword evidence="3" id="KW-0808">Transferase</keyword>
<sequence length="476" mass="53592">MMIASNINKKRISILDIVVIFVMAGLLYYGASWQIFATNTDAAKYQCYTRAFWHGTSALKDLPPGQCKFLTKPSKQLIPLPHNELVKKMTDLGLPAGLVQFVDAQSSSQPFHALPYEYPMLTLIPFTLSLLVPMHFFQIAFAFWMLVVAALVYLVLLKWRSRRAALVYAFLLVVGGWGTMAGRFDIIPSALTLFAVICGMKKHWNWAFVLLALAVLYKFYPVVLLVPFLIAQQKDSTLPWKSWRRLIPLGIFVVACVVVMGISLMLSVEGTLSPFSYFSTRPIQVESLPASLLWIINLILSKPAQYVYTFGSLNILASGARVMSLLATLAELVGILYVFWLQWRGKIDLATASLLTLLVVMVTGKVFSPQYLIWVVPLVAYVGEDRRWWVICWGLIGLLTTWIYPYIYIMTRNIEKVPYLLPFFPATTARNFLLAAFVLAVLHIATYNRSQTPVFVDEQPAPVLDATPPVATTQRS</sequence>
<feature type="transmembrane region" description="Helical" evidence="8">
    <location>
        <begin position="322"/>
        <end position="343"/>
    </location>
</feature>
<protein>
    <recommendedName>
        <fullName evidence="11">DUF2029 domain-containing protein</fullName>
    </recommendedName>
</protein>
<dbReference type="InterPro" id="IPR018584">
    <property type="entry name" value="GT87"/>
</dbReference>
<feature type="transmembrane region" description="Helical" evidence="8">
    <location>
        <begin position="349"/>
        <end position="367"/>
    </location>
</feature>
<evidence type="ECO:0000313" key="10">
    <source>
        <dbReference type="Proteomes" id="UP000635565"/>
    </source>
</evidence>
<evidence type="ECO:0000256" key="6">
    <source>
        <dbReference type="ARBA" id="ARBA00023136"/>
    </source>
</evidence>
<keyword evidence="6 8" id="KW-0472">Membrane</keyword>
<feature type="transmembrane region" description="Helical" evidence="8">
    <location>
        <begin position="246"/>
        <end position="268"/>
    </location>
</feature>
<comment type="caution">
    <text evidence="9">The sequence shown here is derived from an EMBL/GenBank/DDBJ whole genome shotgun (WGS) entry which is preliminary data.</text>
</comment>
<feature type="transmembrane region" description="Helical" evidence="8">
    <location>
        <begin position="288"/>
        <end position="310"/>
    </location>
</feature>
<accession>A0ABQ3VHA7</accession>
<dbReference type="EMBL" id="BNJJ01000007">
    <property type="protein sequence ID" value="GHO84851.1"/>
    <property type="molecule type" value="Genomic_DNA"/>
</dbReference>
<dbReference type="Pfam" id="PF09594">
    <property type="entry name" value="GT87"/>
    <property type="match status" value="1"/>
</dbReference>
<keyword evidence="2" id="KW-1003">Cell membrane</keyword>
<evidence type="ECO:0008006" key="11">
    <source>
        <dbReference type="Google" id="ProtNLM"/>
    </source>
</evidence>
<evidence type="ECO:0000256" key="2">
    <source>
        <dbReference type="ARBA" id="ARBA00022475"/>
    </source>
</evidence>
<feature type="transmembrane region" description="Helical" evidence="8">
    <location>
        <begin position="204"/>
        <end position="226"/>
    </location>
</feature>
<evidence type="ECO:0000256" key="8">
    <source>
        <dbReference type="SAM" id="Phobius"/>
    </source>
</evidence>
<name>A0ABQ3VHA7_9CHLR</name>
<feature type="transmembrane region" description="Helical" evidence="8">
    <location>
        <begin position="136"/>
        <end position="157"/>
    </location>
</feature>
<keyword evidence="5 8" id="KW-1133">Transmembrane helix</keyword>
<evidence type="ECO:0000256" key="7">
    <source>
        <dbReference type="ARBA" id="ARBA00024033"/>
    </source>
</evidence>
<evidence type="ECO:0000256" key="1">
    <source>
        <dbReference type="ARBA" id="ARBA00004651"/>
    </source>
</evidence>
<evidence type="ECO:0000256" key="3">
    <source>
        <dbReference type="ARBA" id="ARBA00022679"/>
    </source>
</evidence>
<evidence type="ECO:0000256" key="5">
    <source>
        <dbReference type="ARBA" id="ARBA00022989"/>
    </source>
</evidence>
<dbReference type="RefSeq" id="WP_201362479.1">
    <property type="nucleotide sequence ID" value="NZ_BNJJ01000007.1"/>
</dbReference>
<feature type="transmembrane region" description="Helical" evidence="8">
    <location>
        <begin position="388"/>
        <end position="407"/>
    </location>
</feature>